<dbReference type="EMBL" id="BJYK01000006">
    <property type="protein sequence ID" value="GEN80375.1"/>
    <property type="molecule type" value="Genomic_DNA"/>
</dbReference>
<dbReference type="InterPro" id="IPR025576">
    <property type="entry name" value="YwiC"/>
</dbReference>
<keyword evidence="4" id="KW-1185">Reference proteome</keyword>
<dbReference type="OrthoDB" id="2380563at2"/>
<comment type="caution">
    <text evidence="3">The sequence shown here is derived from an EMBL/GenBank/DDBJ whole genome shotgun (WGS) entry which is preliminary data.</text>
</comment>
<keyword evidence="2" id="KW-0812">Transmembrane</keyword>
<evidence type="ECO:0000256" key="2">
    <source>
        <dbReference type="SAM" id="Phobius"/>
    </source>
</evidence>
<organism evidence="3 4">
    <name type="scientific">Actinotalea fermentans</name>
    <dbReference type="NCBI Taxonomy" id="43671"/>
    <lineage>
        <taxon>Bacteria</taxon>
        <taxon>Bacillati</taxon>
        <taxon>Actinomycetota</taxon>
        <taxon>Actinomycetes</taxon>
        <taxon>Micrococcales</taxon>
        <taxon>Cellulomonadaceae</taxon>
        <taxon>Actinotalea</taxon>
    </lineage>
</organism>
<sequence length="274" mass="29250">MPPAVSPGRDADATAPPRPVQKKRRSLRLWIPNQHGAWAMLLLPLTVGAVRGELGWVHLWLLAAWLVAYLAYFATTVWLRSGRKERYARPVEVYGGLLAVVGGGLLVAEPQLLRWGVVFAPLLAASLAFSARRAERALSNDVLTIAATSLMAVIAYGLGSPDDGSWLPGAEYAPGWALAAAAAAYLVGTALYVKTMIRERGNRAMYAASVAYHLAVAAVFAWWLPFVGAFLAVMAVRACLVPRHWPKARPAAIGVAEVVSSVALAAILLALPLV</sequence>
<feature type="transmembrane region" description="Helical" evidence="2">
    <location>
        <begin position="113"/>
        <end position="130"/>
    </location>
</feature>
<feature type="transmembrane region" description="Helical" evidence="2">
    <location>
        <begin position="59"/>
        <end position="79"/>
    </location>
</feature>
<feature type="transmembrane region" description="Helical" evidence="2">
    <location>
        <begin position="142"/>
        <end position="160"/>
    </location>
</feature>
<dbReference type="Pfam" id="PF14256">
    <property type="entry name" value="YwiC"/>
    <property type="match status" value="1"/>
</dbReference>
<name>A0A511YYT8_9CELL</name>
<keyword evidence="2" id="KW-0472">Membrane</keyword>
<feature type="transmembrane region" description="Helical" evidence="2">
    <location>
        <begin position="91"/>
        <end position="107"/>
    </location>
</feature>
<evidence type="ECO:0000313" key="3">
    <source>
        <dbReference type="EMBL" id="GEN80375.1"/>
    </source>
</evidence>
<dbReference type="Proteomes" id="UP000321484">
    <property type="component" value="Unassembled WGS sequence"/>
</dbReference>
<dbReference type="AlphaFoldDB" id="A0A511YYT8"/>
<accession>A0A511YYT8</accession>
<feature type="transmembrane region" description="Helical" evidence="2">
    <location>
        <begin position="251"/>
        <end position="271"/>
    </location>
</feature>
<evidence type="ECO:0000313" key="4">
    <source>
        <dbReference type="Proteomes" id="UP000321484"/>
    </source>
</evidence>
<dbReference type="RefSeq" id="WP_146819606.1">
    <property type="nucleotide sequence ID" value="NZ_BJYK01000006.1"/>
</dbReference>
<proteinExistence type="predicted"/>
<reference evidence="3 4" key="1">
    <citation type="submission" date="2019-07" db="EMBL/GenBank/DDBJ databases">
        <title>Whole genome shotgun sequence of Actinotalea fermentans NBRC 105374.</title>
        <authorList>
            <person name="Hosoyama A."/>
            <person name="Uohara A."/>
            <person name="Ohji S."/>
            <person name="Ichikawa N."/>
        </authorList>
    </citation>
    <scope>NUCLEOTIDE SEQUENCE [LARGE SCALE GENOMIC DNA]</scope>
    <source>
        <strain evidence="3 4">NBRC 105374</strain>
    </source>
</reference>
<evidence type="ECO:0008006" key="5">
    <source>
        <dbReference type="Google" id="ProtNLM"/>
    </source>
</evidence>
<evidence type="ECO:0000256" key="1">
    <source>
        <dbReference type="SAM" id="MobiDB-lite"/>
    </source>
</evidence>
<feature type="transmembrane region" description="Helical" evidence="2">
    <location>
        <begin position="205"/>
        <end position="231"/>
    </location>
</feature>
<protein>
    <recommendedName>
        <fullName evidence="5">YwiC-like protein</fullName>
    </recommendedName>
</protein>
<keyword evidence="2" id="KW-1133">Transmembrane helix</keyword>
<gene>
    <name evidence="3" type="primary">ywiC</name>
    <name evidence="3" type="ORF">AFE02nite_21090</name>
</gene>
<feature type="transmembrane region" description="Helical" evidence="2">
    <location>
        <begin position="172"/>
        <end position="193"/>
    </location>
</feature>
<feature type="region of interest" description="Disordered" evidence="1">
    <location>
        <begin position="1"/>
        <end position="21"/>
    </location>
</feature>